<evidence type="ECO:0000259" key="8">
    <source>
        <dbReference type="Pfam" id="PF00082"/>
    </source>
</evidence>
<feature type="active site" description="Charge relay system" evidence="5">
    <location>
        <position position="219"/>
    </location>
</feature>
<dbReference type="PRINTS" id="PR00723">
    <property type="entry name" value="SUBTILISIN"/>
</dbReference>
<evidence type="ECO:0000313" key="10">
    <source>
        <dbReference type="Proteomes" id="UP000800092"/>
    </source>
</evidence>
<dbReference type="SUPFAM" id="SSF54897">
    <property type="entry name" value="Protease propeptides/inhibitors"/>
    <property type="match status" value="1"/>
</dbReference>
<evidence type="ECO:0000256" key="4">
    <source>
        <dbReference type="ARBA" id="ARBA00022825"/>
    </source>
</evidence>
<name>A0A6A6HJB3_VIRVR</name>
<dbReference type="PROSITE" id="PS51892">
    <property type="entry name" value="SUBTILASE"/>
    <property type="match status" value="1"/>
</dbReference>
<dbReference type="GO" id="GO:0004252">
    <property type="term" value="F:serine-type endopeptidase activity"/>
    <property type="evidence" value="ECO:0007669"/>
    <property type="project" value="UniProtKB-UniRule"/>
</dbReference>
<evidence type="ECO:0000256" key="6">
    <source>
        <dbReference type="SAM" id="MobiDB-lite"/>
    </source>
</evidence>
<dbReference type="PROSITE" id="PS00136">
    <property type="entry name" value="SUBTILASE_ASP"/>
    <property type="match status" value="1"/>
</dbReference>
<dbReference type="InterPro" id="IPR000209">
    <property type="entry name" value="Peptidase_S8/S53_dom"/>
</dbReference>
<organism evidence="9 10">
    <name type="scientific">Viridothelium virens</name>
    <name type="common">Speckled blister lichen</name>
    <name type="synonym">Trypethelium virens</name>
    <dbReference type="NCBI Taxonomy" id="1048519"/>
    <lineage>
        <taxon>Eukaryota</taxon>
        <taxon>Fungi</taxon>
        <taxon>Dikarya</taxon>
        <taxon>Ascomycota</taxon>
        <taxon>Pezizomycotina</taxon>
        <taxon>Dothideomycetes</taxon>
        <taxon>Dothideomycetes incertae sedis</taxon>
        <taxon>Trypetheliales</taxon>
        <taxon>Trypetheliaceae</taxon>
        <taxon>Viridothelium</taxon>
    </lineage>
</organism>
<dbReference type="Proteomes" id="UP000800092">
    <property type="component" value="Unassembled WGS sequence"/>
</dbReference>
<feature type="active site" description="Charge relay system" evidence="5">
    <location>
        <position position="382"/>
    </location>
</feature>
<sequence>MFLDFAWLSATLLIVSIIPSTSQSELAPCLGHNESLELVPDSYIVKLKDNHTLEAHLHHIGFNISSPNYDYSYIDILPGYHVKANQSIVDNLIRKDAGVEWVECDSRADLPKTLQVYPRHTKKWNQRLKRWAAITMSGVPFNLAMQSTVEKMVNTEDTEKRYFYWSEAGRNVDIYIIDTGIKLDHPEFLGRASNFRGWRTSPYIDGPDSTMNDTHVLMHGTCVASIAGGTLIGTGKEANIINVKAWRRQGGWSSIIRAVNDVTKAHNSKKRNCCRYRSFAGSIIYMSIVGRYNEALAIAIRKAKRAGIPFVTGAGNNNEDARDTFPCNLDETICVASTDERYRKANDSNYGRHVTVSAPGDGPLCATVRDNDFTYRYTSGTSPAAAYVAGTLAHFISYEKIRSNTELVMKRMRDNWNINQLEGFPESTPNTFNNNGFLNQYKSVLQPYAGAPEHEKSAPCQCFSPSRRRSRDN</sequence>
<keyword evidence="7" id="KW-0732">Signal</keyword>
<reference evidence="9" key="1">
    <citation type="journal article" date="2020" name="Stud. Mycol.">
        <title>101 Dothideomycetes genomes: a test case for predicting lifestyles and emergence of pathogens.</title>
        <authorList>
            <person name="Haridas S."/>
            <person name="Albert R."/>
            <person name="Binder M."/>
            <person name="Bloem J."/>
            <person name="Labutti K."/>
            <person name="Salamov A."/>
            <person name="Andreopoulos B."/>
            <person name="Baker S."/>
            <person name="Barry K."/>
            <person name="Bills G."/>
            <person name="Bluhm B."/>
            <person name="Cannon C."/>
            <person name="Castanera R."/>
            <person name="Culley D."/>
            <person name="Daum C."/>
            <person name="Ezra D."/>
            <person name="Gonzalez J."/>
            <person name="Henrissat B."/>
            <person name="Kuo A."/>
            <person name="Liang C."/>
            <person name="Lipzen A."/>
            <person name="Lutzoni F."/>
            <person name="Magnuson J."/>
            <person name="Mondo S."/>
            <person name="Nolan M."/>
            <person name="Ohm R."/>
            <person name="Pangilinan J."/>
            <person name="Park H.-J."/>
            <person name="Ramirez L."/>
            <person name="Alfaro M."/>
            <person name="Sun H."/>
            <person name="Tritt A."/>
            <person name="Yoshinaga Y."/>
            <person name="Zwiers L.-H."/>
            <person name="Turgeon B."/>
            <person name="Goodwin S."/>
            <person name="Spatafora J."/>
            <person name="Crous P."/>
            <person name="Grigoriev I."/>
        </authorList>
    </citation>
    <scope>NUCLEOTIDE SEQUENCE</scope>
    <source>
        <strain evidence="9">Tuck. ex Michener</strain>
    </source>
</reference>
<protein>
    <submittedName>
        <fullName evidence="9">Subtilisin-like protein</fullName>
    </submittedName>
</protein>
<keyword evidence="3 5" id="KW-0378">Hydrolase</keyword>
<feature type="active site" description="Charge relay system" evidence="5">
    <location>
        <position position="178"/>
    </location>
</feature>
<feature type="signal peptide" evidence="7">
    <location>
        <begin position="1"/>
        <end position="24"/>
    </location>
</feature>
<dbReference type="PANTHER" id="PTHR43806">
    <property type="entry name" value="PEPTIDASE S8"/>
    <property type="match status" value="1"/>
</dbReference>
<accession>A0A6A6HJB3</accession>
<gene>
    <name evidence="9" type="ORF">EV356DRAFT_573904</name>
</gene>
<evidence type="ECO:0000256" key="3">
    <source>
        <dbReference type="ARBA" id="ARBA00022801"/>
    </source>
</evidence>
<evidence type="ECO:0000256" key="7">
    <source>
        <dbReference type="SAM" id="SignalP"/>
    </source>
</evidence>
<dbReference type="SUPFAM" id="SSF52743">
    <property type="entry name" value="Subtilisin-like"/>
    <property type="match status" value="1"/>
</dbReference>
<evidence type="ECO:0000256" key="2">
    <source>
        <dbReference type="ARBA" id="ARBA00022670"/>
    </source>
</evidence>
<feature type="chain" id="PRO_5025651330" evidence="7">
    <location>
        <begin position="25"/>
        <end position="473"/>
    </location>
</feature>
<dbReference type="InterPro" id="IPR023827">
    <property type="entry name" value="Peptidase_S8_Asp-AS"/>
</dbReference>
<dbReference type="PANTHER" id="PTHR43806:SF66">
    <property type="entry name" value="SERIN ENDOPEPTIDASE"/>
    <property type="match status" value="1"/>
</dbReference>
<keyword evidence="4 5" id="KW-0720">Serine protease</keyword>
<dbReference type="OrthoDB" id="206201at2759"/>
<keyword evidence="2 5" id="KW-0645">Protease</keyword>
<proteinExistence type="inferred from homology"/>
<dbReference type="Pfam" id="PF00082">
    <property type="entry name" value="Peptidase_S8"/>
    <property type="match status" value="1"/>
</dbReference>
<evidence type="ECO:0000256" key="5">
    <source>
        <dbReference type="PROSITE-ProRule" id="PRU01240"/>
    </source>
</evidence>
<evidence type="ECO:0000256" key="1">
    <source>
        <dbReference type="ARBA" id="ARBA00011073"/>
    </source>
</evidence>
<dbReference type="InterPro" id="IPR036852">
    <property type="entry name" value="Peptidase_S8/S53_dom_sf"/>
</dbReference>
<dbReference type="GO" id="GO:0006508">
    <property type="term" value="P:proteolysis"/>
    <property type="evidence" value="ECO:0007669"/>
    <property type="project" value="UniProtKB-KW"/>
</dbReference>
<dbReference type="EMBL" id="ML991778">
    <property type="protein sequence ID" value="KAF2237909.1"/>
    <property type="molecule type" value="Genomic_DNA"/>
</dbReference>
<keyword evidence="10" id="KW-1185">Reference proteome</keyword>
<dbReference type="InterPro" id="IPR015500">
    <property type="entry name" value="Peptidase_S8_subtilisin-rel"/>
</dbReference>
<dbReference type="Gene3D" id="3.40.50.200">
    <property type="entry name" value="Peptidase S8/S53 domain"/>
    <property type="match status" value="1"/>
</dbReference>
<dbReference type="InterPro" id="IPR050131">
    <property type="entry name" value="Peptidase_S8_subtilisin-like"/>
</dbReference>
<feature type="domain" description="Peptidase S8/S53" evidence="8">
    <location>
        <begin position="169"/>
        <end position="405"/>
    </location>
</feature>
<dbReference type="AlphaFoldDB" id="A0A6A6HJB3"/>
<feature type="region of interest" description="Disordered" evidence="6">
    <location>
        <begin position="452"/>
        <end position="473"/>
    </location>
</feature>
<evidence type="ECO:0000313" key="9">
    <source>
        <dbReference type="EMBL" id="KAF2237909.1"/>
    </source>
</evidence>
<comment type="similarity">
    <text evidence="1 5">Belongs to the peptidase S8 family.</text>
</comment>